<gene>
    <name evidence="2" type="ORF">CS053_08605</name>
</gene>
<evidence type="ECO:0000313" key="2">
    <source>
        <dbReference type="EMBL" id="QEE24557.1"/>
    </source>
</evidence>
<name>A0A5B9E2U6_9GAMM</name>
<dbReference type="KEGG" id="rgl:CS053_08605"/>
<protein>
    <submittedName>
        <fullName evidence="2">Uncharacterized protein</fullName>
    </submittedName>
</protein>
<reference evidence="2 3" key="1">
    <citation type="submission" date="2019-08" db="EMBL/GenBank/DDBJ databases">
        <title>Complete genome sequence of Rhodanobacter glycinis strain T01E-68 isolated from tomato root.</title>
        <authorList>
            <person name="Weon H.-Y."/>
            <person name="Lee S.A."/>
        </authorList>
    </citation>
    <scope>NUCLEOTIDE SEQUENCE [LARGE SCALE GENOMIC DNA]</scope>
    <source>
        <strain evidence="2 3">T01E-68</strain>
    </source>
</reference>
<evidence type="ECO:0000256" key="1">
    <source>
        <dbReference type="SAM" id="MobiDB-lite"/>
    </source>
</evidence>
<organism evidence="2 3">
    <name type="scientific">Rhodanobacter glycinis</name>
    <dbReference type="NCBI Taxonomy" id="582702"/>
    <lineage>
        <taxon>Bacteria</taxon>
        <taxon>Pseudomonadati</taxon>
        <taxon>Pseudomonadota</taxon>
        <taxon>Gammaproteobacteria</taxon>
        <taxon>Lysobacterales</taxon>
        <taxon>Rhodanobacteraceae</taxon>
        <taxon>Rhodanobacter</taxon>
    </lineage>
</organism>
<dbReference type="RefSeq" id="WP_147627149.1">
    <property type="nucleotide sequence ID" value="NZ_CP042807.1"/>
</dbReference>
<proteinExistence type="predicted"/>
<dbReference type="AlphaFoldDB" id="A0A5B9E2U6"/>
<dbReference type="EMBL" id="CP042807">
    <property type="protein sequence ID" value="QEE24557.1"/>
    <property type="molecule type" value="Genomic_DNA"/>
</dbReference>
<feature type="compositionally biased region" description="Low complexity" evidence="1">
    <location>
        <begin position="80"/>
        <end position="96"/>
    </location>
</feature>
<accession>A0A5B9E2U6</accession>
<feature type="region of interest" description="Disordered" evidence="1">
    <location>
        <begin position="77"/>
        <end position="99"/>
    </location>
</feature>
<evidence type="ECO:0000313" key="3">
    <source>
        <dbReference type="Proteomes" id="UP000321807"/>
    </source>
</evidence>
<sequence>MILYFRSWNDAVSRAAHEGWKQRPLQRPVWFAHESAPALVWSLEVPNEAPAVTDVRDGHLPDVPTVHAPQCASALRRTPRAGAQAAPRAAGQGPARESAMNAVSHKIRYGLTEDDEARELAIAERIEKDADRVRELVADGIGVDDPCTDDAWTADVLIALRELGSVFDRLTHGDTLADAIKTPDQMQHFRTLLRCAKTADAWIAAQIKEAAELEAAP</sequence>
<dbReference type="Proteomes" id="UP000321807">
    <property type="component" value="Chromosome"/>
</dbReference>